<reference evidence="8 9" key="1">
    <citation type="submission" date="2014-11" db="EMBL/GenBank/DDBJ databases">
        <title>Genetic blueprint of the zoonotic pathogen Toxocara canis.</title>
        <authorList>
            <person name="Zhu X.-Q."/>
            <person name="Korhonen P.K."/>
            <person name="Cai H."/>
            <person name="Young N.D."/>
            <person name="Nejsum P."/>
            <person name="von Samson-Himmelstjerna G."/>
            <person name="Boag P.R."/>
            <person name="Tan P."/>
            <person name="Li Q."/>
            <person name="Min J."/>
            <person name="Yang Y."/>
            <person name="Wang X."/>
            <person name="Fang X."/>
            <person name="Hall R.S."/>
            <person name="Hofmann A."/>
            <person name="Sternberg P.W."/>
            <person name="Jex A.R."/>
            <person name="Gasser R.B."/>
        </authorList>
    </citation>
    <scope>NUCLEOTIDE SEQUENCE [LARGE SCALE GENOMIC DNA]</scope>
    <source>
        <strain evidence="8">PN_DK_2014</strain>
    </source>
</reference>
<feature type="domain" description="Myb-like" evidence="6">
    <location>
        <begin position="401"/>
        <end position="452"/>
    </location>
</feature>
<dbReference type="STRING" id="6265.A0A0B2W546"/>
<dbReference type="SMART" id="SM00717">
    <property type="entry name" value="SANT"/>
    <property type="match status" value="7"/>
</dbReference>
<evidence type="ECO:0000256" key="3">
    <source>
        <dbReference type="ARBA" id="ARBA00023125"/>
    </source>
</evidence>
<comment type="caution">
    <text evidence="8">The sequence shown here is derived from an EMBL/GenBank/DDBJ whole genome shotgun (WGS) entry which is preliminary data.</text>
</comment>
<dbReference type="Pfam" id="PF00249">
    <property type="entry name" value="Myb_DNA-binding"/>
    <property type="match status" value="4"/>
</dbReference>
<evidence type="ECO:0000259" key="6">
    <source>
        <dbReference type="PROSITE" id="PS50090"/>
    </source>
</evidence>
<feature type="domain" description="HTH myb-type" evidence="7">
    <location>
        <begin position="362"/>
        <end position="396"/>
    </location>
</feature>
<evidence type="ECO:0000256" key="5">
    <source>
        <dbReference type="ARBA" id="ARBA00023242"/>
    </source>
</evidence>
<dbReference type="Gene3D" id="1.10.10.60">
    <property type="entry name" value="Homeodomain-like"/>
    <property type="match status" value="5"/>
</dbReference>
<keyword evidence="2" id="KW-0805">Transcription regulation</keyword>
<proteinExistence type="predicted"/>
<comment type="subcellular location">
    <subcellularLocation>
        <location evidence="1">Nucleus</location>
    </subcellularLocation>
</comment>
<dbReference type="GO" id="GO:0005634">
    <property type="term" value="C:nucleus"/>
    <property type="evidence" value="ECO:0007669"/>
    <property type="project" value="UniProtKB-SubCell"/>
</dbReference>
<dbReference type="Proteomes" id="UP000031036">
    <property type="component" value="Unassembled WGS sequence"/>
</dbReference>
<dbReference type="Pfam" id="PF13921">
    <property type="entry name" value="Myb_DNA-bind_6"/>
    <property type="match status" value="1"/>
</dbReference>
<dbReference type="AlphaFoldDB" id="A0A0B2W546"/>
<dbReference type="GO" id="GO:0001006">
    <property type="term" value="F:RNA polymerase III type 3 promoter sequence-specific DNA binding"/>
    <property type="evidence" value="ECO:0007669"/>
    <property type="project" value="TreeGrafter"/>
</dbReference>
<dbReference type="EMBL" id="JPKZ01000233">
    <property type="protein sequence ID" value="KHN88400.1"/>
    <property type="molecule type" value="Genomic_DNA"/>
</dbReference>
<feature type="domain" description="HTH myb-type" evidence="7">
    <location>
        <begin position="547"/>
        <end position="602"/>
    </location>
</feature>
<keyword evidence="3" id="KW-0238">DNA-binding</keyword>
<dbReference type="PANTHER" id="PTHR46621">
    <property type="entry name" value="SNRNA-ACTIVATING PROTEIN COMPLEX SUBUNIT 4"/>
    <property type="match status" value="1"/>
</dbReference>
<dbReference type="CDD" id="cd00167">
    <property type="entry name" value="SANT"/>
    <property type="match status" value="4"/>
</dbReference>
<feature type="domain" description="Myb-like" evidence="6">
    <location>
        <begin position="237"/>
        <end position="288"/>
    </location>
</feature>
<keyword evidence="9" id="KW-1185">Reference proteome</keyword>
<dbReference type="PROSITE" id="PS51294">
    <property type="entry name" value="HTH_MYB"/>
    <property type="match status" value="4"/>
</dbReference>
<evidence type="ECO:0000256" key="1">
    <source>
        <dbReference type="ARBA" id="ARBA00004123"/>
    </source>
</evidence>
<dbReference type="GO" id="GO:0042795">
    <property type="term" value="P:snRNA transcription by RNA polymerase II"/>
    <property type="evidence" value="ECO:0007669"/>
    <property type="project" value="TreeGrafter"/>
</dbReference>
<dbReference type="PROSITE" id="PS50090">
    <property type="entry name" value="MYB_LIKE"/>
    <property type="match status" value="6"/>
</dbReference>
<feature type="domain" description="Myb-like" evidence="6">
    <location>
        <begin position="495"/>
        <end position="546"/>
    </location>
</feature>
<gene>
    <name evidence="8" type="primary">Snapc4</name>
    <name evidence="8" type="ORF">Tcan_07416</name>
</gene>
<sequence length="995" mass="115449">MSENSTCGIANETAMSAAAVAEDGSTKSYLELPPLVEDNEGIGTVMEIGKCSPFCLDQANHKTLQAELKRAREQDDFIDKKKVPLQLFFPPYFRDMYDMVPTVNSEARRRTIDGVYDSLIREEKKWTQTELKKLRVAVLKSVLEKRLEPFVERRQCIIEKIRQSGRETTEEDKEEWRQKAEGLNRAIQYQLSLPEEEILSADKTDYSEVDWLKISNIDFLGIRTPKQVRLKWMYEQSPQWSKAEWSWEELRKLYSLRKESCIDWSIVADDMGAQRTPYQCLEKYKTAIGPLLYSKPWTKQEDSRLSILVKALQNNADVPWSVVSVFMDGRSQYESRNRYEQFSLSGRNYGKWNVAEDVRFIEQALLCAVARYGTRDWTRVANMLVSRSRTQCRERWVNMFSKRVVDTPWTLAEDEKLLYGIKVFGKGKWTQISALLPGRSANDCKMRFRSLVNTKLKIYTNNWNYSLVRGDTTASRRRRRQKVGEHFAELVRVDEEDVKADRIVGEFDEALLCAVARYGTRDWTRVANMLVSRSRTQCRERWVNMFSKRVVDTPWTLAEDEKLLYGIKVFGKGKWTQISALLPGRSANDCKMRFRSLVNTKLKIYTNNWNYSLVRGDTTASRRRRRQKVGEHFAELVRVDEEDVKADRIVGEFDEAMGEDNELRMRLKPERRNAITRAVEEINKRASNGGSLETWFALLDDLRITSDMLDDTTLSIVKRYCDEESISSLRDRRTILSAEEQTRFNSSLKELPDDQAKIQFITDSLFELVLRADEKRQCDDDPFRRPNVNEEVYRYFDHNLIDALLSHLENGTKPSPILPCVATLEILDQIKNLIDALLSHLENGTKPSPILPCVATLEILDQIKMKLRSMLYLPMLMDRAIEPESSWRIRSVHHEIAKKQRREAAAYRRASSTQAFESSNLLGSPAKRELTVRDVVMRNLPLDKLMSAVHGNEERVQTLATYLASEKKEISTADEQRLAKLDESIESVRAKVKVR</sequence>
<feature type="domain" description="HTH myb-type" evidence="7">
    <location>
        <begin position="506"/>
        <end position="542"/>
    </location>
</feature>
<dbReference type="InterPro" id="IPR051575">
    <property type="entry name" value="Myb-like_DNA-bd"/>
</dbReference>
<feature type="domain" description="Myb-like" evidence="6">
    <location>
        <begin position="344"/>
        <end position="400"/>
    </location>
</feature>
<dbReference type="InterPro" id="IPR009057">
    <property type="entry name" value="Homeodomain-like_sf"/>
</dbReference>
<evidence type="ECO:0000256" key="2">
    <source>
        <dbReference type="ARBA" id="ARBA00023015"/>
    </source>
</evidence>
<feature type="domain" description="Myb-like" evidence="6">
    <location>
        <begin position="547"/>
        <end position="598"/>
    </location>
</feature>
<feature type="domain" description="Myb-like" evidence="6">
    <location>
        <begin position="289"/>
        <end position="343"/>
    </location>
</feature>
<evidence type="ECO:0000313" key="8">
    <source>
        <dbReference type="EMBL" id="KHN88400.1"/>
    </source>
</evidence>
<dbReference type="GO" id="GO:0042796">
    <property type="term" value="P:snRNA transcription by RNA polymerase III"/>
    <property type="evidence" value="ECO:0007669"/>
    <property type="project" value="TreeGrafter"/>
</dbReference>
<name>A0A0B2W546_TOXCA</name>
<dbReference type="PANTHER" id="PTHR46621:SF1">
    <property type="entry name" value="SNRNA-ACTIVATING PROTEIN COMPLEX SUBUNIT 4"/>
    <property type="match status" value="1"/>
</dbReference>
<dbReference type="GO" id="GO:0019185">
    <property type="term" value="C:snRNA-activating protein complex"/>
    <property type="evidence" value="ECO:0007669"/>
    <property type="project" value="TreeGrafter"/>
</dbReference>
<keyword evidence="5" id="KW-0539">Nucleus</keyword>
<dbReference type="GO" id="GO:0000978">
    <property type="term" value="F:RNA polymerase II cis-regulatory region sequence-specific DNA binding"/>
    <property type="evidence" value="ECO:0007669"/>
    <property type="project" value="TreeGrafter"/>
</dbReference>
<organism evidence="8 9">
    <name type="scientific">Toxocara canis</name>
    <name type="common">Canine roundworm</name>
    <dbReference type="NCBI Taxonomy" id="6265"/>
    <lineage>
        <taxon>Eukaryota</taxon>
        <taxon>Metazoa</taxon>
        <taxon>Ecdysozoa</taxon>
        <taxon>Nematoda</taxon>
        <taxon>Chromadorea</taxon>
        <taxon>Rhabditida</taxon>
        <taxon>Spirurina</taxon>
        <taxon>Ascaridomorpha</taxon>
        <taxon>Ascaridoidea</taxon>
        <taxon>Toxocaridae</taxon>
        <taxon>Toxocara</taxon>
    </lineage>
</organism>
<dbReference type="InterPro" id="IPR017930">
    <property type="entry name" value="Myb_dom"/>
</dbReference>
<evidence type="ECO:0000313" key="9">
    <source>
        <dbReference type="Proteomes" id="UP000031036"/>
    </source>
</evidence>
<keyword evidence="4" id="KW-0804">Transcription</keyword>
<dbReference type="InterPro" id="IPR001005">
    <property type="entry name" value="SANT/Myb"/>
</dbReference>
<dbReference type="SUPFAM" id="SSF46689">
    <property type="entry name" value="Homeodomain-like"/>
    <property type="match status" value="3"/>
</dbReference>
<evidence type="ECO:0000259" key="7">
    <source>
        <dbReference type="PROSITE" id="PS51294"/>
    </source>
</evidence>
<evidence type="ECO:0000256" key="4">
    <source>
        <dbReference type="ARBA" id="ARBA00023163"/>
    </source>
</evidence>
<dbReference type="OrthoDB" id="2143914at2759"/>
<feature type="domain" description="HTH myb-type" evidence="7">
    <location>
        <begin position="401"/>
        <end position="456"/>
    </location>
</feature>
<protein>
    <submittedName>
        <fullName evidence="8">snRNA-activating protein complex subunit 4</fullName>
    </submittedName>
</protein>
<accession>A0A0B2W546</accession>